<evidence type="ECO:0000313" key="9">
    <source>
        <dbReference type="EMBL" id="MDY5140768.1"/>
    </source>
</evidence>
<dbReference type="SUPFAM" id="SSF55060">
    <property type="entry name" value="GHMP Kinase, C-terminal domain"/>
    <property type="match status" value="1"/>
</dbReference>
<evidence type="ECO:0000256" key="1">
    <source>
        <dbReference type="ARBA" id="ARBA00005017"/>
    </source>
</evidence>
<dbReference type="InterPro" id="IPR014721">
    <property type="entry name" value="Ribsml_uS5_D2-typ_fold_subgr"/>
</dbReference>
<dbReference type="InterPro" id="IPR006204">
    <property type="entry name" value="GHMP_kinase_N_dom"/>
</dbReference>
<sequence length="367" mass="39018">MSEADSVNGADTEQASARIHANAPGKLYIAGEYAVVEAGRPAILIAVNRFIDVVLTPAEGSGLVRSHGNGFAPLYWRHENALPVFDDIGSDYAANAIRTVEALRSERGLEARHYNLDITSGLVEEDGRKYGLGSSAAVTVAIVDVLNRFYDLKLTLEERYKIALLSVLERAPRASGGDIAASTYRGWVYYRSPDRAGLSEYARNHSVTEALSAPAWDPWAVESLPAPAREELLVGWTGLPASTEHLVSGVQARSRGAYFPGFLDEYEDVVERLATQLRTGGHIGAEITAARRLLRQLGASSGITIETERLTHLCDVAAGLGGAAKSSGAGGGDCGIALVGSDVDKDAVYRGWRAGGVEPLNLAVVEG</sequence>
<evidence type="ECO:0000259" key="8">
    <source>
        <dbReference type="Pfam" id="PF08544"/>
    </source>
</evidence>
<dbReference type="PANTHER" id="PTHR31814:SF2">
    <property type="entry name" value="PHOSPHOMEVALONATE KINASE"/>
    <property type="match status" value="1"/>
</dbReference>
<dbReference type="SUPFAM" id="SSF54211">
    <property type="entry name" value="Ribosomal protein S5 domain 2-like"/>
    <property type="match status" value="1"/>
</dbReference>
<evidence type="ECO:0000256" key="3">
    <source>
        <dbReference type="ARBA" id="ARBA00022679"/>
    </source>
</evidence>
<dbReference type="Pfam" id="PF00288">
    <property type="entry name" value="GHMP_kinases_N"/>
    <property type="match status" value="1"/>
</dbReference>
<evidence type="ECO:0000259" key="7">
    <source>
        <dbReference type="Pfam" id="PF00288"/>
    </source>
</evidence>
<comment type="pathway">
    <text evidence="1">Isoprenoid biosynthesis; isopentenyl diphosphate biosynthesis via mevalonate pathway; isopentenyl diphosphate from (R)-mevalonate: step 2/3.</text>
</comment>
<dbReference type="AlphaFoldDB" id="A0AAW9HPP4"/>
<feature type="domain" description="GHMP kinase C-terminal" evidence="8">
    <location>
        <begin position="289"/>
        <end position="356"/>
    </location>
</feature>
<dbReference type="EC" id="2.7.4.2" evidence="2"/>
<name>A0AAW9HPP4_9ACTO</name>
<reference evidence="9" key="1">
    <citation type="submission" date="2023-10" db="EMBL/GenBank/DDBJ databases">
        <title>Whole Genome based description of the genera Actinobaculum and Actinotignum reveals a complex phylogenetic relationship within the species included in the genus Actinotignum.</title>
        <authorList>
            <person name="Jensen C.S."/>
            <person name="Dargis R."/>
            <person name="Kemp M."/>
            <person name="Christensen J.J."/>
        </authorList>
    </citation>
    <scope>NUCLEOTIDE SEQUENCE</scope>
    <source>
        <strain evidence="9">SLA_B245</strain>
    </source>
</reference>
<evidence type="ECO:0000256" key="5">
    <source>
        <dbReference type="ARBA" id="ARBA00022777"/>
    </source>
</evidence>
<proteinExistence type="predicted"/>
<keyword evidence="3 9" id="KW-0808">Transferase</keyword>
<dbReference type="RefSeq" id="WP_051278190.1">
    <property type="nucleotide sequence ID" value="NZ_JASOHK010000002.1"/>
</dbReference>
<evidence type="ECO:0000256" key="6">
    <source>
        <dbReference type="ARBA" id="ARBA00022840"/>
    </source>
</evidence>
<dbReference type="InterPro" id="IPR005917">
    <property type="entry name" value="Pmev_kinase_bact"/>
</dbReference>
<accession>A0AAW9HPP4</accession>
<dbReference type="InterPro" id="IPR035102">
    <property type="entry name" value="Phosphomevalonate_kinase"/>
</dbReference>
<organism evidence="9 10">
    <name type="scientific">Actinotignum timonense</name>
    <dbReference type="NCBI Taxonomy" id="1870995"/>
    <lineage>
        <taxon>Bacteria</taxon>
        <taxon>Bacillati</taxon>
        <taxon>Actinomycetota</taxon>
        <taxon>Actinomycetes</taxon>
        <taxon>Actinomycetales</taxon>
        <taxon>Actinomycetaceae</taxon>
        <taxon>Actinotignum</taxon>
    </lineage>
</organism>
<dbReference type="Gene3D" id="3.30.230.10">
    <property type="match status" value="1"/>
</dbReference>
<dbReference type="GeneID" id="81700915"/>
<gene>
    <name evidence="9" type="ORF">R6G74_05500</name>
</gene>
<evidence type="ECO:0000256" key="4">
    <source>
        <dbReference type="ARBA" id="ARBA00022741"/>
    </source>
</evidence>
<dbReference type="PANTHER" id="PTHR31814">
    <property type="match status" value="1"/>
</dbReference>
<dbReference type="GO" id="GO:0004631">
    <property type="term" value="F:phosphomevalonate kinase activity"/>
    <property type="evidence" value="ECO:0007669"/>
    <property type="project" value="UniProtKB-EC"/>
</dbReference>
<dbReference type="NCBIfam" id="TIGR01220">
    <property type="entry name" value="Pmev_kin_Gr_pos"/>
    <property type="match status" value="1"/>
</dbReference>
<evidence type="ECO:0000313" key="10">
    <source>
        <dbReference type="Proteomes" id="UP001288320"/>
    </source>
</evidence>
<dbReference type="PRINTS" id="PR00959">
    <property type="entry name" value="MEVGALKINASE"/>
</dbReference>
<keyword evidence="6" id="KW-0067">ATP-binding</keyword>
<keyword evidence="5 9" id="KW-0418">Kinase</keyword>
<dbReference type="GO" id="GO:0005524">
    <property type="term" value="F:ATP binding"/>
    <property type="evidence" value="ECO:0007669"/>
    <property type="project" value="UniProtKB-KW"/>
</dbReference>
<dbReference type="InterPro" id="IPR036554">
    <property type="entry name" value="GHMP_kinase_C_sf"/>
</dbReference>
<protein>
    <recommendedName>
        <fullName evidence="2">phosphomevalonate kinase</fullName>
        <ecNumber evidence="2">2.7.4.2</ecNumber>
    </recommendedName>
</protein>
<comment type="caution">
    <text evidence="9">The sequence shown here is derived from an EMBL/GenBank/DDBJ whole genome shotgun (WGS) entry which is preliminary data.</text>
</comment>
<dbReference type="InterPro" id="IPR013750">
    <property type="entry name" value="GHMP_kinase_C_dom"/>
</dbReference>
<dbReference type="Gene3D" id="3.30.70.890">
    <property type="entry name" value="GHMP kinase, C-terminal domain"/>
    <property type="match status" value="1"/>
</dbReference>
<dbReference type="InterPro" id="IPR020568">
    <property type="entry name" value="Ribosomal_Su5_D2-typ_SF"/>
</dbReference>
<evidence type="ECO:0000256" key="2">
    <source>
        <dbReference type="ARBA" id="ARBA00012958"/>
    </source>
</evidence>
<feature type="domain" description="GHMP kinase N-terminal" evidence="7">
    <location>
        <begin position="97"/>
        <end position="186"/>
    </location>
</feature>
<keyword evidence="4" id="KW-0547">Nucleotide-binding</keyword>
<dbReference type="Pfam" id="PF08544">
    <property type="entry name" value="GHMP_kinases_C"/>
    <property type="match status" value="1"/>
</dbReference>
<dbReference type="Proteomes" id="UP001288320">
    <property type="component" value="Unassembled WGS sequence"/>
</dbReference>
<dbReference type="EMBL" id="JAWNFV010000010">
    <property type="protein sequence ID" value="MDY5140768.1"/>
    <property type="molecule type" value="Genomic_DNA"/>
</dbReference>